<dbReference type="EMBL" id="JAMZMK010006579">
    <property type="protein sequence ID" value="KAI7748219.1"/>
    <property type="molecule type" value="Genomic_DNA"/>
</dbReference>
<evidence type="ECO:0000313" key="1">
    <source>
        <dbReference type="EMBL" id="KAI7748219.1"/>
    </source>
</evidence>
<keyword evidence="2" id="KW-1185">Reference proteome</keyword>
<accession>A0AAD5CWH7</accession>
<evidence type="ECO:0000313" key="2">
    <source>
        <dbReference type="Proteomes" id="UP001206925"/>
    </source>
</evidence>
<dbReference type="AlphaFoldDB" id="A0AAD5CWH7"/>
<proteinExistence type="predicted"/>
<dbReference type="PANTHER" id="PTHR36310:SF1">
    <property type="entry name" value="CYCLIN-DEPENDENT PROTEIN KINASE INHIBITOR SMR11"/>
    <property type="match status" value="1"/>
</dbReference>
<reference evidence="1" key="1">
    <citation type="submission" date="2022-06" db="EMBL/GenBank/DDBJ databases">
        <title>Uncovering the hologenomic basis of an extraordinary plant invasion.</title>
        <authorList>
            <person name="Bieker V.C."/>
            <person name="Martin M.D."/>
            <person name="Gilbert T."/>
            <person name="Hodgins K."/>
            <person name="Battlay P."/>
            <person name="Petersen B."/>
            <person name="Wilson J."/>
        </authorList>
    </citation>
    <scope>NUCLEOTIDE SEQUENCE</scope>
    <source>
        <strain evidence="1">AA19_3_7</strain>
        <tissue evidence="1">Leaf</tissue>
    </source>
</reference>
<organism evidence="1 2">
    <name type="scientific">Ambrosia artemisiifolia</name>
    <name type="common">Common ragweed</name>
    <dbReference type="NCBI Taxonomy" id="4212"/>
    <lineage>
        <taxon>Eukaryota</taxon>
        <taxon>Viridiplantae</taxon>
        <taxon>Streptophyta</taxon>
        <taxon>Embryophyta</taxon>
        <taxon>Tracheophyta</taxon>
        <taxon>Spermatophyta</taxon>
        <taxon>Magnoliopsida</taxon>
        <taxon>eudicotyledons</taxon>
        <taxon>Gunneridae</taxon>
        <taxon>Pentapetalae</taxon>
        <taxon>asterids</taxon>
        <taxon>campanulids</taxon>
        <taxon>Asterales</taxon>
        <taxon>Asteraceae</taxon>
        <taxon>Asteroideae</taxon>
        <taxon>Heliantheae alliance</taxon>
        <taxon>Heliantheae</taxon>
        <taxon>Ambrosia</taxon>
    </lineage>
</organism>
<name>A0AAD5CWH7_AMBAR</name>
<gene>
    <name evidence="1" type="ORF">M8C21_002928</name>
</gene>
<protein>
    <submittedName>
        <fullName evidence="1">Uncharacterized protein</fullName>
    </submittedName>
</protein>
<dbReference type="PANTHER" id="PTHR36310">
    <property type="entry name" value="CYCLIN-DEPENDENT PROTEIN KINASE INHIBITOR SMR11"/>
    <property type="match status" value="1"/>
</dbReference>
<dbReference type="InterPro" id="IPR038971">
    <property type="entry name" value="SMR11/SMR16"/>
</dbReference>
<sequence length="175" mass="19414">MSFDQMDIIENLEKTSDKNSTLMEPKNSDLDASLCPITPYLTKEKVNVTSTPVEDVFDMRVSGSNQTNNLGTSVVARKKLEFSSDECVSEEEIENGSLMETVYESVLEEIICKQAEDILAEILVSDSSRDVLKTPPSVIALAEKCPGAPLKPKQVRNKRTVDMSLCRKLDFDSCV</sequence>
<comment type="caution">
    <text evidence="1">The sequence shown here is derived from an EMBL/GenBank/DDBJ whole genome shotgun (WGS) entry which is preliminary data.</text>
</comment>
<dbReference type="Proteomes" id="UP001206925">
    <property type="component" value="Unassembled WGS sequence"/>
</dbReference>